<dbReference type="AlphaFoldDB" id="A0A0D1JB06"/>
<feature type="domain" description="Heme-copper oxidase subunit III family profile" evidence="11">
    <location>
        <begin position="1"/>
        <end position="182"/>
    </location>
</feature>
<comment type="caution">
    <text evidence="12">The sequence shown here is derived from an EMBL/GenBank/DDBJ whole genome shotgun (WGS) entry which is preliminary data.</text>
</comment>
<dbReference type="SUPFAM" id="SSF81452">
    <property type="entry name" value="Cytochrome c oxidase subunit III-like"/>
    <property type="match status" value="1"/>
</dbReference>
<dbReference type="GO" id="GO:0004129">
    <property type="term" value="F:cytochrome-c oxidase activity"/>
    <property type="evidence" value="ECO:0007669"/>
    <property type="project" value="UniProtKB-EC"/>
</dbReference>
<evidence type="ECO:0000256" key="5">
    <source>
        <dbReference type="ARBA" id="ARBA00022989"/>
    </source>
</evidence>
<organism evidence="12 13">
    <name type="scientific">Mycolicibacterium llatzerense</name>
    <dbReference type="NCBI Taxonomy" id="280871"/>
    <lineage>
        <taxon>Bacteria</taxon>
        <taxon>Bacillati</taxon>
        <taxon>Actinomycetota</taxon>
        <taxon>Actinomycetes</taxon>
        <taxon>Mycobacteriales</taxon>
        <taxon>Mycobacteriaceae</taxon>
        <taxon>Mycolicibacterium</taxon>
    </lineage>
</organism>
<feature type="transmembrane region" description="Helical" evidence="10">
    <location>
        <begin position="118"/>
        <end position="141"/>
    </location>
</feature>
<dbReference type="Pfam" id="PF00510">
    <property type="entry name" value="COX3"/>
    <property type="match status" value="1"/>
</dbReference>
<protein>
    <recommendedName>
        <fullName evidence="3">Probable cytochrome c oxidase subunit 3</fullName>
    </recommendedName>
    <alternativeName>
        <fullName evidence="7">Cytochrome aa3 subunit 3</fullName>
    </alternativeName>
</protein>
<evidence type="ECO:0000256" key="10">
    <source>
        <dbReference type="SAM" id="Phobius"/>
    </source>
</evidence>
<evidence type="ECO:0000256" key="3">
    <source>
        <dbReference type="ARBA" id="ARBA00022347"/>
    </source>
</evidence>
<keyword evidence="5 10" id="KW-1133">Transmembrane helix</keyword>
<name>A0A0D1JB06_9MYCO</name>
<dbReference type="InterPro" id="IPR000298">
    <property type="entry name" value="Cyt_c_oxidase-like_su3"/>
</dbReference>
<evidence type="ECO:0000256" key="7">
    <source>
        <dbReference type="ARBA" id="ARBA00031400"/>
    </source>
</evidence>
<dbReference type="InterPro" id="IPR024791">
    <property type="entry name" value="Cyt_c/ubiquinol_Oxase_su3"/>
</dbReference>
<dbReference type="PANTHER" id="PTHR11403:SF6">
    <property type="entry name" value="NITRIC OXIDE REDUCTASE SUBUNIT E"/>
    <property type="match status" value="1"/>
</dbReference>
<evidence type="ECO:0000313" key="12">
    <source>
        <dbReference type="EMBL" id="KIU18768.1"/>
    </source>
</evidence>
<dbReference type="PROSITE" id="PS50253">
    <property type="entry name" value="COX3"/>
    <property type="match status" value="1"/>
</dbReference>
<gene>
    <name evidence="12" type="ORF">TL10_00480</name>
</gene>
<dbReference type="Gene3D" id="1.20.120.80">
    <property type="entry name" value="Cytochrome c oxidase, subunit III, four-helix bundle"/>
    <property type="match status" value="1"/>
</dbReference>
<feature type="transmembrane region" description="Helical" evidence="10">
    <location>
        <begin position="46"/>
        <end position="66"/>
    </location>
</feature>
<feature type="transmembrane region" description="Helical" evidence="10">
    <location>
        <begin position="78"/>
        <end position="98"/>
    </location>
</feature>
<sequence>MPGEQGVWVLIFGDMLLFTMLFGAYLNSRSHNRALFAESQLALNRTLGVANTLVLLCSSMLIVLAVRAMRSTQFRHLAARLTLAGALVGSCFVIVKVIEYRTKVAAGITPNTNEFFLYYFALTGLHLVHVIVGLIVLLVLWRFARRTETTRTQVAVFEGGGCFWHMVDLLWLIIFPLVFLVH</sequence>
<evidence type="ECO:0000256" key="8">
    <source>
        <dbReference type="ARBA" id="ARBA00047816"/>
    </source>
</evidence>
<dbReference type="STRING" id="280871.TL10_00480"/>
<dbReference type="InterPro" id="IPR013833">
    <property type="entry name" value="Cyt_c_oxidase_su3_a-hlx"/>
</dbReference>
<keyword evidence="13" id="KW-1185">Reference proteome</keyword>
<evidence type="ECO:0000256" key="2">
    <source>
        <dbReference type="ARBA" id="ARBA00010581"/>
    </source>
</evidence>
<dbReference type="InterPro" id="IPR035973">
    <property type="entry name" value="Cyt_c_oxidase_su3-like_sf"/>
</dbReference>
<evidence type="ECO:0000259" key="11">
    <source>
        <dbReference type="PROSITE" id="PS50253"/>
    </source>
</evidence>
<evidence type="ECO:0000313" key="13">
    <source>
        <dbReference type="Proteomes" id="UP000032221"/>
    </source>
</evidence>
<keyword evidence="6 10" id="KW-0472">Membrane</keyword>
<dbReference type="Proteomes" id="UP000032221">
    <property type="component" value="Unassembled WGS sequence"/>
</dbReference>
<reference evidence="12 13" key="1">
    <citation type="submission" date="2015-01" db="EMBL/GenBank/DDBJ databases">
        <title>Genome sequence of Mycobacterium llatzerense and Mycobacterium immunogenum recovered from brain abscess.</title>
        <authorList>
            <person name="Greninger A.L."/>
            <person name="Langelier C."/>
            <person name="Cunningham G."/>
            <person name="Chiu C.Y."/>
            <person name="Miller S."/>
        </authorList>
    </citation>
    <scope>NUCLEOTIDE SEQUENCE [LARGE SCALE GENOMIC DNA]</scope>
    <source>
        <strain evidence="12 13">CLUC14</strain>
    </source>
</reference>
<comment type="similarity">
    <text evidence="2 9">Belongs to the cytochrome c oxidase subunit 3 family.</text>
</comment>
<feature type="transmembrane region" description="Helical" evidence="10">
    <location>
        <begin position="7"/>
        <end position="26"/>
    </location>
</feature>
<evidence type="ECO:0000256" key="4">
    <source>
        <dbReference type="ARBA" id="ARBA00022692"/>
    </source>
</evidence>
<dbReference type="GO" id="GO:0019646">
    <property type="term" value="P:aerobic electron transport chain"/>
    <property type="evidence" value="ECO:0007669"/>
    <property type="project" value="InterPro"/>
</dbReference>
<proteinExistence type="inferred from homology"/>
<evidence type="ECO:0000256" key="1">
    <source>
        <dbReference type="ARBA" id="ARBA00004141"/>
    </source>
</evidence>
<accession>A0A0D1JB06</accession>
<comment type="catalytic activity">
    <reaction evidence="8">
        <text>4 Fe(II)-[cytochrome c] + O2 + 8 H(+)(in) = 4 Fe(III)-[cytochrome c] + 2 H2O + 4 H(+)(out)</text>
        <dbReference type="Rhea" id="RHEA:11436"/>
        <dbReference type="Rhea" id="RHEA-COMP:10350"/>
        <dbReference type="Rhea" id="RHEA-COMP:14399"/>
        <dbReference type="ChEBI" id="CHEBI:15377"/>
        <dbReference type="ChEBI" id="CHEBI:15378"/>
        <dbReference type="ChEBI" id="CHEBI:15379"/>
        <dbReference type="ChEBI" id="CHEBI:29033"/>
        <dbReference type="ChEBI" id="CHEBI:29034"/>
        <dbReference type="EC" id="7.1.1.9"/>
    </reaction>
</comment>
<dbReference type="GO" id="GO:0005886">
    <property type="term" value="C:plasma membrane"/>
    <property type="evidence" value="ECO:0007669"/>
    <property type="project" value="UniProtKB-SubCell"/>
</dbReference>
<comment type="subcellular location">
    <subcellularLocation>
        <location evidence="9">Cell membrane</location>
        <topology evidence="9">Multi-pass membrane protein</topology>
    </subcellularLocation>
    <subcellularLocation>
        <location evidence="1">Membrane</location>
        <topology evidence="1">Multi-pass membrane protein</topology>
    </subcellularLocation>
</comment>
<keyword evidence="4 9" id="KW-0812">Transmembrane</keyword>
<feature type="transmembrane region" description="Helical" evidence="10">
    <location>
        <begin position="162"/>
        <end position="181"/>
    </location>
</feature>
<dbReference type="PATRIC" id="fig|280871.6.peg.96"/>
<evidence type="ECO:0000256" key="6">
    <source>
        <dbReference type="ARBA" id="ARBA00023136"/>
    </source>
</evidence>
<evidence type="ECO:0000256" key="9">
    <source>
        <dbReference type="RuleBase" id="RU003376"/>
    </source>
</evidence>
<dbReference type="EMBL" id="JXST01000001">
    <property type="protein sequence ID" value="KIU18768.1"/>
    <property type="molecule type" value="Genomic_DNA"/>
</dbReference>
<dbReference type="PANTHER" id="PTHR11403">
    <property type="entry name" value="CYTOCHROME C OXIDASE SUBUNIT III"/>
    <property type="match status" value="1"/>
</dbReference>